<protein>
    <recommendedName>
        <fullName evidence="3">Toxin-antitoxin system, antitoxin component, Xre family</fullName>
    </recommendedName>
</protein>
<organism evidence="1 2">
    <name type="scientific">Dialister invisus DSM 15470</name>
    <dbReference type="NCBI Taxonomy" id="592028"/>
    <lineage>
        <taxon>Bacteria</taxon>
        <taxon>Bacillati</taxon>
        <taxon>Bacillota</taxon>
        <taxon>Negativicutes</taxon>
        <taxon>Veillonellales</taxon>
        <taxon>Veillonellaceae</taxon>
        <taxon>Dialister</taxon>
    </lineage>
</organism>
<evidence type="ECO:0008006" key="3">
    <source>
        <dbReference type="Google" id="ProtNLM"/>
    </source>
</evidence>
<comment type="caution">
    <text evidence="1">The sequence shown here is derived from an EMBL/GenBank/DDBJ whole genome shotgun (WGS) entry which is preliminary data.</text>
</comment>
<dbReference type="Proteomes" id="UP000004736">
    <property type="component" value="Unassembled WGS sequence"/>
</dbReference>
<proteinExistence type="predicted"/>
<dbReference type="HOGENOM" id="CLU_2787145_0_0_9"/>
<dbReference type="GeneID" id="78277818"/>
<accession>C9LNP5</accession>
<dbReference type="AlphaFoldDB" id="C9LNP5"/>
<evidence type="ECO:0000313" key="1">
    <source>
        <dbReference type="EMBL" id="EEW97181.1"/>
    </source>
</evidence>
<sequence>MDNKEFHRQLKILFALADVTAACAAQKADMTPQNLNNKISRGSLRAIDLYNIAAALGYDIVFKKRDNQ</sequence>
<dbReference type="RefSeq" id="WP_007070114.1">
    <property type="nucleotide sequence ID" value="NZ_GG698602.1"/>
</dbReference>
<gene>
    <name evidence="1" type="ORF">GCWU000321_01168</name>
</gene>
<keyword evidence="2" id="KW-1185">Reference proteome</keyword>
<evidence type="ECO:0000313" key="2">
    <source>
        <dbReference type="Proteomes" id="UP000004736"/>
    </source>
</evidence>
<dbReference type="OrthoDB" id="1685153at2"/>
<reference evidence="1" key="1">
    <citation type="submission" date="2009-09" db="EMBL/GenBank/DDBJ databases">
        <authorList>
            <person name="Weinstock G."/>
            <person name="Sodergren E."/>
            <person name="Clifton S."/>
            <person name="Fulton L."/>
            <person name="Fulton B."/>
            <person name="Courtney L."/>
            <person name="Fronick C."/>
            <person name="Harrison M."/>
            <person name="Strong C."/>
            <person name="Farmer C."/>
            <person name="Delahaunty K."/>
            <person name="Markovic C."/>
            <person name="Hall O."/>
            <person name="Minx P."/>
            <person name="Tomlinson C."/>
            <person name="Mitreva M."/>
            <person name="Nelson J."/>
            <person name="Hou S."/>
            <person name="Wollam A."/>
            <person name="Pepin K.H."/>
            <person name="Johnson M."/>
            <person name="Bhonagiri V."/>
            <person name="Nash W.E."/>
            <person name="Warren W."/>
            <person name="Chinwalla A."/>
            <person name="Mardis E.R."/>
            <person name="Wilson R.K."/>
        </authorList>
    </citation>
    <scope>NUCLEOTIDE SEQUENCE [LARGE SCALE GENOMIC DNA]</scope>
    <source>
        <strain evidence="1">DSM 15470</strain>
    </source>
</reference>
<name>C9LNP5_9FIRM</name>
<dbReference type="EMBL" id="ACIM02000001">
    <property type="protein sequence ID" value="EEW97181.1"/>
    <property type="molecule type" value="Genomic_DNA"/>
</dbReference>